<evidence type="ECO:0000256" key="3">
    <source>
        <dbReference type="ARBA" id="ARBA00005964"/>
    </source>
</evidence>
<comment type="catalytic activity">
    <reaction evidence="12">
        <text>a triacylglycerol + H2O = a diacylglycerol + a fatty acid + H(+)</text>
        <dbReference type="Rhea" id="RHEA:12044"/>
        <dbReference type="ChEBI" id="CHEBI:15377"/>
        <dbReference type="ChEBI" id="CHEBI:15378"/>
        <dbReference type="ChEBI" id="CHEBI:17855"/>
        <dbReference type="ChEBI" id="CHEBI:18035"/>
        <dbReference type="ChEBI" id="CHEBI:28868"/>
        <dbReference type="EC" id="3.1.1.3"/>
    </reaction>
    <physiologicalReaction direction="left-to-right" evidence="12">
        <dbReference type="Rhea" id="RHEA:12045"/>
    </physiologicalReaction>
</comment>
<comment type="catalytic activity">
    <reaction evidence="27">
        <text>13-(9Z-hexadecenoyloxy)-octadecanoate + H2O = 13-hydroxy-octadecanoate + (9Z)-hexadecenoate + H(+)</text>
        <dbReference type="Rhea" id="RHEA:52076"/>
        <dbReference type="ChEBI" id="CHEBI:15377"/>
        <dbReference type="ChEBI" id="CHEBI:15378"/>
        <dbReference type="ChEBI" id="CHEBI:32372"/>
        <dbReference type="ChEBI" id="CHEBI:136304"/>
        <dbReference type="ChEBI" id="CHEBI:136315"/>
    </reaction>
    <physiologicalReaction direction="left-to-right" evidence="27">
        <dbReference type="Rhea" id="RHEA:52077"/>
    </physiologicalReaction>
</comment>
<dbReference type="GO" id="GO:0004806">
    <property type="term" value="F:triacylglycerol lipase activity"/>
    <property type="evidence" value="ECO:0007669"/>
    <property type="project" value="UniProtKB-EC"/>
</dbReference>
<evidence type="ECO:0000256" key="4">
    <source>
        <dbReference type="ARBA" id="ARBA00022487"/>
    </source>
</evidence>
<evidence type="ECO:0000256" key="32">
    <source>
        <dbReference type="ARBA" id="ARBA00064516"/>
    </source>
</evidence>
<dbReference type="SUPFAM" id="SSF53474">
    <property type="entry name" value="alpha/beta-Hydrolases"/>
    <property type="match status" value="1"/>
</dbReference>
<dbReference type="InterPro" id="IPR029058">
    <property type="entry name" value="AB_hydrolase_fold"/>
</dbReference>
<evidence type="ECO:0000256" key="35">
    <source>
        <dbReference type="ARBA" id="ARBA00075760"/>
    </source>
</evidence>
<keyword evidence="4" id="KW-0719">Serine esterase</keyword>
<dbReference type="EC" id="3.1.1.13" evidence="14"/>
<keyword evidence="11" id="KW-0325">Glycoprotein</keyword>
<evidence type="ECO:0000256" key="11">
    <source>
        <dbReference type="ARBA" id="ARBA00023180"/>
    </source>
</evidence>
<evidence type="ECO:0000256" key="1">
    <source>
        <dbReference type="ARBA" id="ARBA00000923"/>
    </source>
</evidence>
<dbReference type="Pfam" id="PF09734">
    <property type="entry name" value="Tau95"/>
    <property type="match status" value="1"/>
</dbReference>
<keyword evidence="9" id="KW-0443">Lipid metabolism</keyword>
<reference evidence="43" key="2">
    <citation type="submission" date="2020-02" db="EMBL/GenBank/DDBJ databases">
        <title>Esox lucius (northern pike) genome, fEsoLuc1, primary haplotype.</title>
        <authorList>
            <person name="Myers G."/>
            <person name="Karagic N."/>
            <person name="Meyer A."/>
            <person name="Pippel M."/>
            <person name="Reichard M."/>
            <person name="Winkler S."/>
            <person name="Tracey A."/>
            <person name="Sims Y."/>
            <person name="Howe K."/>
            <person name="Rhie A."/>
            <person name="Formenti G."/>
            <person name="Durbin R."/>
            <person name="Fedrigo O."/>
            <person name="Jarvis E.D."/>
        </authorList>
    </citation>
    <scope>NUCLEOTIDE SEQUENCE [LARGE SCALE GENOMIC DNA]</scope>
</reference>
<dbReference type="InterPro" id="IPR002018">
    <property type="entry name" value="CarbesteraseB"/>
</dbReference>
<dbReference type="Pfam" id="PF17682">
    <property type="entry name" value="Tau95_N"/>
    <property type="match status" value="1"/>
</dbReference>
<dbReference type="PROSITE" id="PS00122">
    <property type="entry name" value="CARBOXYLESTERASE_B_1"/>
    <property type="match status" value="1"/>
</dbReference>
<evidence type="ECO:0000256" key="36">
    <source>
        <dbReference type="ARBA" id="ARBA00078987"/>
    </source>
</evidence>
<evidence type="ECO:0000256" key="38">
    <source>
        <dbReference type="ARBA" id="ARBA00082326"/>
    </source>
</evidence>
<evidence type="ECO:0000259" key="41">
    <source>
        <dbReference type="Pfam" id="PF09734"/>
    </source>
</evidence>
<comment type="subunit">
    <text evidence="32">Interacts with CLC.</text>
</comment>
<dbReference type="InterPro" id="IPR042536">
    <property type="entry name" value="TFIIIC_tauA_Sfc1"/>
</dbReference>
<keyword evidence="10" id="KW-1015">Disulfide bond</keyword>
<comment type="catalytic activity">
    <reaction evidence="1">
        <text>9-(9Z-hexadecenoyloxy)-octadecanoate + H2O = (9Z)-hexadecenoate + 9-hydroxy-octadecanoate + H(+)</text>
        <dbReference type="Rhea" id="RHEA:52068"/>
        <dbReference type="ChEBI" id="CHEBI:15377"/>
        <dbReference type="ChEBI" id="CHEBI:15378"/>
        <dbReference type="ChEBI" id="CHEBI:32372"/>
        <dbReference type="ChEBI" id="CHEBI:136286"/>
        <dbReference type="ChEBI" id="CHEBI:136309"/>
    </reaction>
    <physiologicalReaction direction="left-to-right" evidence="1">
        <dbReference type="Rhea" id="RHEA:52069"/>
    </physiologicalReaction>
</comment>
<name>A0A3P8YMM6_ESOLU</name>
<dbReference type="AlphaFoldDB" id="A0A3P8YMM6"/>
<keyword evidence="6" id="KW-0732">Signal</keyword>
<feature type="region of interest" description="Disordered" evidence="39">
    <location>
        <begin position="481"/>
        <end position="519"/>
    </location>
</feature>
<evidence type="ECO:0000256" key="33">
    <source>
        <dbReference type="ARBA" id="ARBA00067090"/>
    </source>
</evidence>
<dbReference type="PROSITE" id="PS00941">
    <property type="entry name" value="CARBOXYLESTERASE_B_2"/>
    <property type="match status" value="1"/>
</dbReference>
<dbReference type="Pfam" id="PF00135">
    <property type="entry name" value="COesterase"/>
    <property type="match status" value="1"/>
</dbReference>
<evidence type="ECO:0000256" key="9">
    <source>
        <dbReference type="ARBA" id="ARBA00023098"/>
    </source>
</evidence>
<evidence type="ECO:0000256" key="5">
    <source>
        <dbReference type="ARBA" id="ARBA00022525"/>
    </source>
</evidence>
<reference evidence="44" key="1">
    <citation type="journal article" date="2014" name="PLoS ONE">
        <title>The genome and linkage map of the northern pike (Esox lucius): conserved synteny revealed between the salmonid sister group and the Neoteleostei.</title>
        <authorList>
            <person name="Rondeau E.B."/>
            <person name="Minkley D.R."/>
            <person name="Leong J.S."/>
            <person name="Messmer A.M."/>
            <person name="Jantzen J.R."/>
            <person name="von Schalburg K.R."/>
            <person name="Lemon C."/>
            <person name="Bird N.H."/>
            <person name="Koop B.F."/>
        </authorList>
    </citation>
    <scope>NUCLEOTIDE SEQUENCE</scope>
</reference>
<keyword evidence="44" id="KW-1185">Reference proteome</keyword>
<accession>A0A3P8YMM6</accession>
<comment type="catalytic activity">
    <reaction evidence="25">
        <text>1,2,3-trioctanoylglycerol + H2O = dioctanoylglycerol + octanoate + H(+)</text>
        <dbReference type="Rhea" id="RHEA:47864"/>
        <dbReference type="ChEBI" id="CHEBI:15377"/>
        <dbReference type="ChEBI" id="CHEBI:15378"/>
        <dbReference type="ChEBI" id="CHEBI:25646"/>
        <dbReference type="ChEBI" id="CHEBI:76978"/>
        <dbReference type="ChEBI" id="CHEBI:88066"/>
    </reaction>
    <physiologicalReaction direction="left-to-right" evidence="25">
        <dbReference type="Rhea" id="RHEA:47865"/>
    </physiologicalReaction>
</comment>
<evidence type="ECO:0000256" key="16">
    <source>
        <dbReference type="ARBA" id="ARBA00047368"/>
    </source>
</evidence>
<dbReference type="FunFam" id="3.40.50.1820:FF:000100">
    <property type="entry name" value="Carboxylic ester hydrolase"/>
    <property type="match status" value="1"/>
</dbReference>
<comment type="similarity">
    <text evidence="3">Belongs to the type-B carboxylesterase/lipase family.</text>
</comment>
<evidence type="ECO:0000256" key="10">
    <source>
        <dbReference type="ARBA" id="ARBA00023157"/>
    </source>
</evidence>
<evidence type="ECO:0000256" key="6">
    <source>
        <dbReference type="ARBA" id="ARBA00022729"/>
    </source>
</evidence>
<feature type="domain" description="Transcription factor IIIC subunit 5 HTH" evidence="41">
    <location>
        <begin position="191"/>
        <end position="346"/>
    </location>
</feature>
<evidence type="ECO:0000256" key="24">
    <source>
        <dbReference type="ARBA" id="ARBA00049221"/>
    </source>
</evidence>
<dbReference type="EC" id="3.1.1.6" evidence="33"/>
<evidence type="ECO:0000256" key="12">
    <source>
        <dbReference type="ARBA" id="ARBA00023369"/>
    </source>
</evidence>
<evidence type="ECO:0000313" key="44">
    <source>
        <dbReference type="Proteomes" id="UP000265140"/>
    </source>
</evidence>
<evidence type="ECO:0000256" key="39">
    <source>
        <dbReference type="SAM" id="MobiDB-lite"/>
    </source>
</evidence>
<evidence type="ECO:0000256" key="37">
    <source>
        <dbReference type="ARBA" id="ARBA00080674"/>
    </source>
</evidence>
<comment type="catalytic activity">
    <reaction evidence="26">
        <text>13-(9Z-octadecenoyloxy)-octadecanoate + H2O = 13-hydroxy-octadecanoate + (9Z)-octadecenoate + H(+)</text>
        <dbReference type="Rhea" id="RHEA:52064"/>
        <dbReference type="ChEBI" id="CHEBI:15377"/>
        <dbReference type="ChEBI" id="CHEBI:15378"/>
        <dbReference type="ChEBI" id="CHEBI:30823"/>
        <dbReference type="ChEBI" id="CHEBI:136303"/>
        <dbReference type="ChEBI" id="CHEBI:136304"/>
    </reaction>
    <physiologicalReaction direction="left-to-right" evidence="26">
        <dbReference type="Rhea" id="RHEA:52065"/>
    </physiologicalReaction>
</comment>
<evidence type="ECO:0000256" key="15">
    <source>
        <dbReference type="ARBA" id="ARBA00042120"/>
    </source>
</evidence>
<feature type="compositionally biased region" description="Acidic residues" evidence="39">
    <location>
        <begin position="497"/>
        <end position="509"/>
    </location>
</feature>
<dbReference type="InterPro" id="IPR019136">
    <property type="entry name" value="TF_IIIC_su-5_HTH"/>
</dbReference>
<dbReference type="OMA" id="AQYMIAY"/>
<evidence type="ECO:0000256" key="18">
    <source>
        <dbReference type="ARBA" id="ARBA00047653"/>
    </source>
</evidence>
<feature type="domain" description="Transcription factor IIIC subunit Tfc1/Sfc1 triple barrel" evidence="42">
    <location>
        <begin position="56"/>
        <end position="156"/>
    </location>
</feature>
<evidence type="ECO:0000256" key="14">
    <source>
        <dbReference type="ARBA" id="ARBA00039150"/>
    </source>
</evidence>
<evidence type="ECO:0000256" key="19">
    <source>
        <dbReference type="ARBA" id="ARBA00047863"/>
    </source>
</evidence>
<dbReference type="GO" id="GO:0005576">
    <property type="term" value="C:extracellular region"/>
    <property type="evidence" value="ECO:0007669"/>
    <property type="project" value="UniProtKB-SubCell"/>
</dbReference>
<comment type="catalytic activity">
    <reaction evidence="20">
        <text>1,2,3-tri-(9Z-octadecenoyl)-glycerol + H2O = di-(9Z)-octadecenoylglycerol + (9Z)-octadecenoate + H(+)</text>
        <dbReference type="Rhea" id="RHEA:38575"/>
        <dbReference type="ChEBI" id="CHEBI:15377"/>
        <dbReference type="ChEBI" id="CHEBI:15378"/>
        <dbReference type="ChEBI" id="CHEBI:30823"/>
        <dbReference type="ChEBI" id="CHEBI:53753"/>
        <dbReference type="ChEBI" id="CHEBI:75945"/>
    </reaction>
    <physiologicalReaction direction="left-to-right" evidence="20">
        <dbReference type="Rhea" id="RHEA:38576"/>
    </physiologicalReaction>
</comment>
<evidence type="ECO:0000256" key="26">
    <source>
        <dbReference type="ARBA" id="ARBA00049296"/>
    </source>
</evidence>
<reference evidence="43" key="3">
    <citation type="submission" date="2025-08" db="UniProtKB">
        <authorList>
            <consortium name="Ensembl"/>
        </authorList>
    </citation>
    <scope>IDENTIFICATION</scope>
</reference>
<comment type="catalytic activity">
    <reaction evidence="28">
        <text>12-(9Z-hexadecenoyloxy)-octadecanoate + H2O = 12-hydroxyoctadecanoate + (9Z)-hexadecenoate + H(+)</text>
        <dbReference type="Rhea" id="RHEA:52072"/>
        <dbReference type="ChEBI" id="CHEBI:15377"/>
        <dbReference type="ChEBI" id="CHEBI:15378"/>
        <dbReference type="ChEBI" id="CHEBI:32372"/>
        <dbReference type="ChEBI" id="CHEBI:84201"/>
        <dbReference type="ChEBI" id="CHEBI:136312"/>
    </reaction>
    <physiologicalReaction direction="left-to-right" evidence="28">
        <dbReference type="Rhea" id="RHEA:52073"/>
    </physiologicalReaction>
</comment>
<comment type="catalytic activity">
    <reaction evidence="22">
        <text>12-(9Z-octadecenoyloxy)-octadecanoate + H2O = 12-hydroxyoctadecanoate + (9Z)-octadecenoate + H(+)</text>
        <dbReference type="Rhea" id="RHEA:52060"/>
        <dbReference type="ChEBI" id="CHEBI:15377"/>
        <dbReference type="ChEBI" id="CHEBI:15378"/>
        <dbReference type="ChEBI" id="CHEBI:30823"/>
        <dbReference type="ChEBI" id="CHEBI:84201"/>
        <dbReference type="ChEBI" id="CHEBI:136302"/>
    </reaction>
    <physiologicalReaction direction="left-to-right" evidence="22">
        <dbReference type="Rhea" id="RHEA:52061"/>
    </physiologicalReaction>
</comment>
<evidence type="ECO:0000256" key="7">
    <source>
        <dbReference type="ARBA" id="ARBA00022801"/>
    </source>
</evidence>
<evidence type="ECO:0000256" key="17">
    <source>
        <dbReference type="ARBA" id="ARBA00047427"/>
    </source>
</evidence>
<dbReference type="InterPro" id="IPR041499">
    <property type="entry name" value="Tfc1/Sfc1_N"/>
</dbReference>
<sequence>MDASALDDLNLTMKELTSMPQSDSGSAAAVDVEATTGSGVSGSSATISLSLDNKLVCVEYPAIISNVDKMMETVGGIQGVSKAYGDPSRRLELRFRPRDPFCHPVCGNRYPSTNLLLCVKKRVRKCNPEEAQIDMKILGVIGTTYKFQGMADFQYLAVHSAKDGSQTSLYDKIILRKPENNEFFEQRVPLFLPPPIFSRLDTAVDYYYRPEIQHKEGYCPPTVSRDNLIGLSRARRPHNAIFINFDDQNIPNEPLEAAKVNWKRVCVHASDTKAEEQMKKMFESRPIWSGNAVKANLDIHPDKLKLLLPVVAYYMVTGPWRSLWVRFGYDPRKTPEAKKFQVLDFRIRCSSKHGYTSNDMPVKAKRSTFNYTLPITLNKTVPQATNVTDLAPEGPNPGRSANITKYQLKESSYVFREGTLPPHRQMFYQLCDLDVESIRNVFGRNDGQEEKCDERDGWCLSRTADDLRDIMSSMIKQIIRNKRPESSVTRPKAPESGQDDEDEEEDEDEFHPSEGSDNEMETEMLDYMSLWASIMKMLGILVAVALFMGPASAATLGVVYTEGGMVEGNNINTDGLFRTMDVFRGIPFADKPGKFEKPKRHPGWDGVLKATEFKPRCMQVTLLQNDVRGQEDCLYLNIWVPQGRSVSTGLPVMVWIYGGGFLVGGSSGANFLNNYLYDGEEIANRGKVIVVTLNYRVGTLGFLSSGDVSGPGNYGLWDQHAAIAWVHRNIRAFGGDPNNITVFGESAGAASVSFQTLSPHNKGLIRRAISQSGVALCPWGVNKNPRAFAEMVAEKVGCPKDDQMMTCLKLTDARDLTLAGTLQLNGSPSTPIVDNLALSPVIDGDFLPDHPGKLFHNAADIDYLAGINSMDAHLFAGMDVPDINGLTWSCFLALICRSDVKLLLGALTKKGENVTNSALAEYSADWGTKPSQETIKKTVVAIETDYIFLVPTQVSLYLHASNAQSAQTYSYVFSEPSRLAGAVKPYPSWMEADHAADLQYVFGKPFTTPLAYWPRHRDVSKYFIAYWTNFARTGDPNQGESKVPVTWPAYTLSGQKYLEINSKMNKNYVHEKMRVRFVNWWSNILPSLPSE</sequence>
<dbReference type="FunFam" id="3.30.200.160:FF:000002">
    <property type="entry name" value="Transcription factor IIIC, subunit 5"/>
    <property type="match status" value="1"/>
</dbReference>
<dbReference type="InterPro" id="IPR051093">
    <property type="entry name" value="Neuroligin/BSAL"/>
</dbReference>
<feature type="domain" description="Carboxylesterase type B" evidence="40">
    <location>
        <begin position="558"/>
        <end position="1074"/>
    </location>
</feature>
<comment type="catalytic activity">
    <reaction evidence="16">
        <text>12-hexadecanoyloxy-octadecanoate + H2O = 12-hydroxyoctadecanoate + hexadecanoate + H(+)</text>
        <dbReference type="Rhea" id="RHEA:52056"/>
        <dbReference type="ChEBI" id="CHEBI:7896"/>
        <dbReference type="ChEBI" id="CHEBI:15377"/>
        <dbReference type="ChEBI" id="CHEBI:15378"/>
        <dbReference type="ChEBI" id="CHEBI:83677"/>
        <dbReference type="ChEBI" id="CHEBI:84201"/>
    </reaction>
    <physiologicalReaction direction="left-to-right" evidence="16">
        <dbReference type="Rhea" id="RHEA:52057"/>
    </physiologicalReaction>
</comment>
<comment type="catalytic activity">
    <reaction evidence="17">
        <text>13-octadecanoyloxy-octadecanoate + H2O = 13-hydroxy-octadecanoate + octadecanoate + H(+)</text>
        <dbReference type="Rhea" id="RHEA:52084"/>
        <dbReference type="ChEBI" id="CHEBI:15377"/>
        <dbReference type="ChEBI" id="CHEBI:15378"/>
        <dbReference type="ChEBI" id="CHEBI:25629"/>
        <dbReference type="ChEBI" id="CHEBI:136304"/>
        <dbReference type="ChEBI" id="CHEBI:136335"/>
    </reaction>
    <physiologicalReaction direction="left-to-right" evidence="17">
        <dbReference type="Rhea" id="RHEA:52085"/>
    </physiologicalReaction>
</comment>
<dbReference type="CDD" id="cd00312">
    <property type="entry name" value="Esterase_lipase"/>
    <property type="match status" value="1"/>
</dbReference>
<keyword evidence="8" id="KW-0442">Lipid degradation</keyword>
<evidence type="ECO:0000256" key="25">
    <source>
        <dbReference type="ARBA" id="ARBA00049290"/>
    </source>
</evidence>
<dbReference type="STRING" id="8010.ENSELUP00000017080"/>
<comment type="subcellular location">
    <subcellularLocation>
        <location evidence="2">Secreted</location>
    </subcellularLocation>
</comment>
<dbReference type="PANTHER" id="PTHR43903">
    <property type="entry name" value="NEUROLIGIN"/>
    <property type="match status" value="1"/>
</dbReference>
<comment type="catalytic activity">
    <reaction evidence="24">
        <text>9-octadecanoyloxy-octadecanoate + H2O = 9-hydroxy-octadecanoate + octadecanoate + H(+)</text>
        <dbReference type="Rhea" id="RHEA:52096"/>
        <dbReference type="ChEBI" id="CHEBI:15377"/>
        <dbReference type="ChEBI" id="CHEBI:15378"/>
        <dbReference type="ChEBI" id="CHEBI:25629"/>
        <dbReference type="ChEBI" id="CHEBI:136286"/>
        <dbReference type="ChEBI" id="CHEBI:136373"/>
    </reaction>
    <physiologicalReaction direction="left-to-right" evidence="24">
        <dbReference type="Rhea" id="RHEA:52097"/>
    </physiologicalReaction>
</comment>
<evidence type="ECO:0000256" key="13">
    <source>
        <dbReference type="ARBA" id="ARBA00033629"/>
    </source>
</evidence>
<dbReference type="Bgee" id="ENSELUG00000016886">
    <property type="expression patterns" value="Expressed in liver and 14 other cell types or tissues"/>
</dbReference>
<evidence type="ECO:0000256" key="28">
    <source>
        <dbReference type="ARBA" id="ARBA00049428"/>
    </source>
</evidence>
<comment type="catalytic activity">
    <reaction evidence="18">
        <text>cholesteryl (9Z-octadecenoate) + H2O = cholesterol + (9Z)-octadecenoate + H(+)</text>
        <dbReference type="Rhea" id="RHEA:33875"/>
        <dbReference type="ChEBI" id="CHEBI:15377"/>
        <dbReference type="ChEBI" id="CHEBI:15378"/>
        <dbReference type="ChEBI" id="CHEBI:16113"/>
        <dbReference type="ChEBI" id="CHEBI:30823"/>
        <dbReference type="ChEBI" id="CHEBI:46898"/>
    </reaction>
    <physiologicalReaction direction="left-to-right" evidence="18">
        <dbReference type="Rhea" id="RHEA:33876"/>
    </physiologicalReaction>
</comment>
<evidence type="ECO:0000256" key="22">
    <source>
        <dbReference type="ARBA" id="ARBA00048701"/>
    </source>
</evidence>
<comment type="catalytic activity">
    <reaction evidence="29">
        <text>an acetyl ester + H2O = an aliphatic alcohol + acetate + H(+)</text>
        <dbReference type="Rhea" id="RHEA:12957"/>
        <dbReference type="ChEBI" id="CHEBI:2571"/>
        <dbReference type="ChEBI" id="CHEBI:15377"/>
        <dbReference type="ChEBI" id="CHEBI:15378"/>
        <dbReference type="ChEBI" id="CHEBI:30089"/>
        <dbReference type="ChEBI" id="CHEBI:47622"/>
        <dbReference type="EC" id="3.1.1.6"/>
    </reaction>
    <physiologicalReaction direction="left-to-right" evidence="29">
        <dbReference type="Rhea" id="RHEA:12958"/>
    </physiologicalReaction>
</comment>
<dbReference type="InterPro" id="IPR019826">
    <property type="entry name" value="Carboxylesterase_B_AS"/>
</dbReference>
<comment type="catalytic activity">
    <reaction evidence="31">
        <text>a sterol ester + H2O = a sterol + a fatty acid + H(+)</text>
        <dbReference type="Rhea" id="RHEA:10100"/>
        <dbReference type="ChEBI" id="CHEBI:15377"/>
        <dbReference type="ChEBI" id="CHEBI:15378"/>
        <dbReference type="ChEBI" id="CHEBI:15889"/>
        <dbReference type="ChEBI" id="CHEBI:28868"/>
        <dbReference type="ChEBI" id="CHEBI:35915"/>
        <dbReference type="EC" id="3.1.1.13"/>
    </reaction>
    <physiologicalReaction direction="left-to-right" evidence="31">
        <dbReference type="Rhea" id="RHEA:10101"/>
    </physiologicalReaction>
</comment>
<evidence type="ECO:0000256" key="21">
    <source>
        <dbReference type="ARBA" id="ARBA00048680"/>
    </source>
</evidence>
<evidence type="ECO:0000256" key="2">
    <source>
        <dbReference type="ARBA" id="ARBA00004613"/>
    </source>
</evidence>
<dbReference type="GO" id="GO:0008126">
    <property type="term" value="F:acetylesterase activity"/>
    <property type="evidence" value="ECO:0007669"/>
    <property type="project" value="UniProtKB-EC"/>
</dbReference>
<protein>
    <recommendedName>
        <fullName evidence="34">Bile salt-activated lipase</fullName>
        <ecNumber evidence="14">3.1.1.13</ecNumber>
        <ecNumber evidence="33">3.1.1.6</ecNumber>
    </recommendedName>
    <alternativeName>
        <fullName evidence="36">Bile salt-stimulated lipase</fullName>
    </alternativeName>
    <alternativeName>
        <fullName evidence="37">Carboxyl ester lipase</fullName>
    </alternativeName>
    <alternativeName>
        <fullName evidence="35">Cholesterol esterase</fullName>
    </alternativeName>
    <alternativeName>
        <fullName evidence="38">Pancreatic lysophospholipase</fullName>
    </alternativeName>
    <alternativeName>
        <fullName evidence="15">Sterol esterase</fullName>
    </alternativeName>
</protein>
<comment type="catalytic activity">
    <reaction evidence="13">
        <text>a butanoate ester + H2O = an aliphatic alcohol + butanoate + H(+)</text>
        <dbReference type="Rhea" id="RHEA:47348"/>
        <dbReference type="ChEBI" id="CHEBI:2571"/>
        <dbReference type="ChEBI" id="CHEBI:15377"/>
        <dbReference type="ChEBI" id="CHEBI:15378"/>
        <dbReference type="ChEBI" id="CHEBI:17968"/>
        <dbReference type="ChEBI" id="CHEBI:50477"/>
    </reaction>
    <physiologicalReaction direction="left-to-right" evidence="13">
        <dbReference type="Rhea" id="RHEA:47349"/>
    </physiologicalReaction>
</comment>
<evidence type="ECO:0000256" key="23">
    <source>
        <dbReference type="ARBA" id="ARBA00048800"/>
    </source>
</evidence>
<proteinExistence type="inferred from homology"/>
<keyword evidence="7" id="KW-0378">Hydrolase</keyword>
<evidence type="ECO:0000259" key="40">
    <source>
        <dbReference type="Pfam" id="PF00135"/>
    </source>
</evidence>
<comment type="catalytic activity">
    <reaction evidence="19">
        <text>9-hexadecanoyloxy-octadecanoate + H2O = 9-hydroxy-octadecanoate + hexadecanoate + H(+)</text>
        <dbReference type="Rhea" id="RHEA:52052"/>
        <dbReference type="ChEBI" id="CHEBI:7896"/>
        <dbReference type="ChEBI" id="CHEBI:15377"/>
        <dbReference type="ChEBI" id="CHEBI:15378"/>
        <dbReference type="ChEBI" id="CHEBI:83670"/>
        <dbReference type="ChEBI" id="CHEBI:136286"/>
    </reaction>
    <physiologicalReaction direction="left-to-right" evidence="19">
        <dbReference type="Rhea" id="RHEA:52053"/>
    </physiologicalReaction>
</comment>
<evidence type="ECO:0000256" key="29">
    <source>
        <dbReference type="ARBA" id="ARBA00051791"/>
    </source>
</evidence>
<dbReference type="GO" id="GO:0016042">
    <property type="term" value="P:lipid catabolic process"/>
    <property type="evidence" value="ECO:0007669"/>
    <property type="project" value="UniProtKB-KW"/>
</dbReference>
<evidence type="ECO:0000256" key="34">
    <source>
        <dbReference type="ARBA" id="ARBA00070864"/>
    </source>
</evidence>
<evidence type="ECO:0000256" key="20">
    <source>
        <dbReference type="ARBA" id="ARBA00048386"/>
    </source>
</evidence>
<comment type="catalytic activity">
    <reaction evidence="21">
        <text>12-octadecanoyloxy-octadecanoate + H2O = 12-hydroxyoctadecanoate + octadecanoate + H(+)</text>
        <dbReference type="Rhea" id="RHEA:52080"/>
        <dbReference type="ChEBI" id="CHEBI:15377"/>
        <dbReference type="ChEBI" id="CHEBI:15378"/>
        <dbReference type="ChEBI" id="CHEBI:25629"/>
        <dbReference type="ChEBI" id="CHEBI:84201"/>
        <dbReference type="ChEBI" id="CHEBI:136330"/>
    </reaction>
    <physiologicalReaction direction="left-to-right" evidence="21">
        <dbReference type="Rhea" id="RHEA:52081"/>
    </physiologicalReaction>
</comment>
<keyword evidence="5" id="KW-0964">Secreted</keyword>
<organism evidence="43 44">
    <name type="scientific">Esox lucius</name>
    <name type="common">Northern pike</name>
    <dbReference type="NCBI Taxonomy" id="8010"/>
    <lineage>
        <taxon>Eukaryota</taxon>
        <taxon>Metazoa</taxon>
        <taxon>Chordata</taxon>
        <taxon>Craniata</taxon>
        <taxon>Vertebrata</taxon>
        <taxon>Euteleostomi</taxon>
        <taxon>Actinopterygii</taxon>
        <taxon>Neopterygii</taxon>
        <taxon>Teleostei</taxon>
        <taxon>Protacanthopterygii</taxon>
        <taxon>Esociformes</taxon>
        <taxon>Esocidae</taxon>
        <taxon>Esox</taxon>
    </lineage>
</organism>
<dbReference type="Gene3D" id="3.30.200.160">
    <property type="entry name" value="TFIIIC, subcomplex tauA, subunit Sfc1, barrel domain"/>
    <property type="match status" value="1"/>
</dbReference>
<comment type="catalytic activity">
    <reaction evidence="30">
        <text>5-(9Z-hexadecenoyloxy)-octadecanoate + H2O = 5-hydroxy-octadecanoate + (9Z)-hexadecenoate + H(+)</text>
        <dbReference type="Rhea" id="RHEA:52092"/>
        <dbReference type="ChEBI" id="CHEBI:15377"/>
        <dbReference type="ChEBI" id="CHEBI:15378"/>
        <dbReference type="ChEBI" id="CHEBI:32372"/>
        <dbReference type="ChEBI" id="CHEBI:136369"/>
        <dbReference type="ChEBI" id="CHEBI:136370"/>
    </reaction>
    <physiologicalReaction direction="left-to-right" evidence="30">
        <dbReference type="Rhea" id="RHEA:52093"/>
    </physiologicalReaction>
</comment>
<comment type="catalytic activity">
    <reaction evidence="23">
        <text>9-(9Z-octadecenoyloxy)-octadecanoate + H2O = 9-hydroxy-octadecanoate + (9Z)-octadecenoate + H(+)</text>
        <dbReference type="Rhea" id="RHEA:52048"/>
        <dbReference type="ChEBI" id="CHEBI:15377"/>
        <dbReference type="ChEBI" id="CHEBI:15378"/>
        <dbReference type="ChEBI" id="CHEBI:30823"/>
        <dbReference type="ChEBI" id="CHEBI:136282"/>
        <dbReference type="ChEBI" id="CHEBI:136286"/>
    </reaction>
    <physiologicalReaction direction="left-to-right" evidence="23">
        <dbReference type="Rhea" id="RHEA:52049"/>
    </physiologicalReaction>
</comment>
<evidence type="ECO:0000256" key="31">
    <source>
        <dbReference type="ARBA" id="ARBA00053019"/>
    </source>
</evidence>
<dbReference type="Proteomes" id="UP000265140">
    <property type="component" value="Chromosome 14"/>
</dbReference>
<evidence type="ECO:0000256" key="27">
    <source>
        <dbReference type="ARBA" id="ARBA00049322"/>
    </source>
</evidence>
<reference evidence="43" key="4">
    <citation type="submission" date="2025-09" db="UniProtKB">
        <authorList>
            <consortium name="Ensembl"/>
        </authorList>
    </citation>
    <scope>IDENTIFICATION</scope>
</reference>
<dbReference type="Gene3D" id="3.40.50.1820">
    <property type="entry name" value="alpha/beta hydrolase"/>
    <property type="match status" value="1"/>
</dbReference>
<dbReference type="GeneTree" id="ENSGT00940000156231"/>
<evidence type="ECO:0000259" key="42">
    <source>
        <dbReference type="Pfam" id="PF17682"/>
    </source>
</evidence>
<dbReference type="GO" id="GO:0004771">
    <property type="term" value="F:sterol ester esterase activity"/>
    <property type="evidence" value="ECO:0007669"/>
    <property type="project" value="UniProtKB-EC"/>
</dbReference>
<dbReference type="Ensembl" id="ENSELUT00000026584.3">
    <property type="protein sequence ID" value="ENSELUP00000017080.3"/>
    <property type="gene ID" value="ENSELUG00000016886.3"/>
</dbReference>
<evidence type="ECO:0000313" key="43">
    <source>
        <dbReference type="Ensembl" id="ENSELUP00000017080.3"/>
    </source>
</evidence>
<dbReference type="InterPro" id="IPR019819">
    <property type="entry name" value="Carboxylesterase_B_CS"/>
</dbReference>
<evidence type="ECO:0000256" key="8">
    <source>
        <dbReference type="ARBA" id="ARBA00022963"/>
    </source>
</evidence>
<evidence type="ECO:0000256" key="30">
    <source>
        <dbReference type="ARBA" id="ARBA00052473"/>
    </source>
</evidence>